<feature type="transmembrane region" description="Helical" evidence="5">
    <location>
        <begin position="49"/>
        <end position="69"/>
    </location>
</feature>
<dbReference type="PANTHER" id="PTHR39344">
    <property type="entry name" value="UPF0182 PROTEIN SLL1060"/>
    <property type="match status" value="1"/>
</dbReference>
<dbReference type="GO" id="GO:0005886">
    <property type="term" value="C:plasma membrane"/>
    <property type="evidence" value="ECO:0007669"/>
    <property type="project" value="UniProtKB-SubCell"/>
</dbReference>
<keyword evidence="2 5" id="KW-0812">Transmembrane</keyword>
<comment type="subcellular location">
    <subcellularLocation>
        <location evidence="5">Cell membrane</location>
        <topology evidence="5">Multi-pass membrane protein</topology>
    </subcellularLocation>
</comment>
<sequence>MKKKKIIILIFSIILLIVLFLDKFTSFIIDFQWFKELSYTQIFFKKFFTIGKLFSVSFIIIFLSIWLYYLSLKKNINWQESNRVKKIIVVFNCIISSLFACFFSYNYWYQILQFNNSVYFDIKDPIFNKDISFYIFKLPFLQSIYNLILKLLIFLVIYTLILYFIINLKDKIKEINFRKTLNVKSIKNDVKDFAGKQLAIVSAIMLLLLSIGYIMKSRNLVYSPRGLIFGASYTDINISLLIYRIIIITSFIGSLVVFISIKNKKIKPIVFSLVLIFILIFSEGIISKLVQTFVVNSNEKKLEEPFVRYNIDYTRKAFDIDNIQEINFDINNNLMMQDIKNNKESIDNIRINSFEPALEFYNQYQTIRPYYIFNDIDIDRYKINGEENQVFISARELNLKAIEPNTWQNRHLIYTHGYGIAMSKVNSVTEEGQPDFSIKDIPQVNNTDILIDNPRIYFGEKTDEYAIINTKLKEFDYPQGANNKITEYDGKAGIKMNLLNKIIFAINKKDLNFILSRDVTKESRILINRNIVDRAKKIAPFLTYDNDPHLVIHDNRLYWVIDAYTTSNKYPYSQPYEDINYIRNSVKVIVDAIDGDINFYITNKKDPIILSYSKIFKNLFKDYAEIPEGIKDHLKYPEDIFKIQCKVFEKYHMTDTIAFLNGDDLWEVSQDEKTMNTDKAINESPYVFMKLPNENLEEMILLGYFNMKQRNTMASMLAARMTGDNYGDLVMYRFPIHKTIYSPYFFKQKIKQDPLISKELSLWNIGEGGAKVQFGDTIILPINNSLLYVESMYLRAKGKNSAPEVKGIIMSYGDKIVLDTTIDKALNKLFSKQEDSKQENIEDNKINSMKEAKIIYDKAIEAQKNGEWGKYGEYIKKLGNILEYMVK</sequence>
<dbReference type="EMBL" id="UAWC01000022">
    <property type="protein sequence ID" value="SQB35013.1"/>
    <property type="molecule type" value="Genomic_DNA"/>
</dbReference>
<gene>
    <name evidence="6" type="ORF">NCTC13028_01612</name>
</gene>
<evidence type="ECO:0000256" key="2">
    <source>
        <dbReference type="ARBA" id="ARBA00022692"/>
    </source>
</evidence>
<dbReference type="InterPro" id="IPR005372">
    <property type="entry name" value="UPF0182"/>
</dbReference>
<accession>A0A2X2WBJ2</accession>
<protein>
    <recommendedName>
        <fullName evidence="5">UPF0182 protein NCTC13028_01612</fullName>
    </recommendedName>
</protein>
<organism evidence="6 7">
    <name type="scientific">Clostridium cochlearium</name>
    <dbReference type="NCBI Taxonomy" id="1494"/>
    <lineage>
        <taxon>Bacteria</taxon>
        <taxon>Bacillati</taxon>
        <taxon>Bacillota</taxon>
        <taxon>Clostridia</taxon>
        <taxon>Eubacteriales</taxon>
        <taxon>Clostridiaceae</taxon>
        <taxon>Clostridium</taxon>
    </lineage>
</organism>
<evidence type="ECO:0000256" key="4">
    <source>
        <dbReference type="ARBA" id="ARBA00023136"/>
    </source>
</evidence>
<evidence type="ECO:0000256" key="1">
    <source>
        <dbReference type="ARBA" id="ARBA00022475"/>
    </source>
</evidence>
<keyword evidence="1 5" id="KW-1003">Cell membrane</keyword>
<dbReference type="HAMAP" id="MF_01600">
    <property type="entry name" value="UPF0182"/>
    <property type="match status" value="1"/>
</dbReference>
<feature type="transmembrane region" description="Helical" evidence="5">
    <location>
        <begin position="89"/>
        <end position="108"/>
    </location>
</feature>
<proteinExistence type="inferred from homology"/>
<dbReference type="NCBIfam" id="NF000825">
    <property type="entry name" value="PRK00068.1"/>
    <property type="match status" value="1"/>
</dbReference>
<feature type="transmembrane region" description="Helical" evidence="5">
    <location>
        <begin position="144"/>
        <end position="166"/>
    </location>
</feature>
<evidence type="ECO:0000256" key="5">
    <source>
        <dbReference type="HAMAP-Rule" id="MF_01600"/>
    </source>
</evidence>
<reference evidence="6 7" key="1">
    <citation type="submission" date="2018-06" db="EMBL/GenBank/DDBJ databases">
        <authorList>
            <consortium name="Pathogen Informatics"/>
            <person name="Doyle S."/>
        </authorList>
    </citation>
    <scope>NUCLEOTIDE SEQUENCE [LARGE SCALE GENOMIC DNA]</scope>
    <source>
        <strain evidence="6 7">NCTC13028</strain>
    </source>
</reference>
<dbReference type="Proteomes" id="UP000250223">
    <property type="component" value="Unassembled WGS sequence"/>
</dbReference>
<evidence type="ECO:0000313" key="6">
    <source>
        <dbReference type="EMBL" id="SQB35013.1"/>
    </source>
</evidence>
<dbReference type="AlphaFoldDB" id="A0A2X2WBJ2"/>
<dbReference type="GO" id="GO:0005576">
    <property type="term" value="C:extracellular region"/>
    <property type="evidence" value="ECO:0007669"/>
    <property type="project" value="TreeGrafter"/>
</dbReference>
<comment type="similarity">
    <text evidence="5">Belongs to the UPF0182 family.</text>
</comment>
<feature type="transmembrane region" description="Helical" evidence="5">
    <location>
        <begin position="268"/>
        <end position="290"/>
    </location>
</feature>
<keyword evidence="3 5" id="KW-1133">Transmembrane helix</keyword>
<dbReference type="Pfam" id="PF03699">
    <property type="entry name" value="UPF0182"/>
    <property type="match status" value="1"/>
</dbReference>
<name>A0A2X2WBJ2_CLOCO</name>
<dbReference type="RefSeq" id="WP_111921522.1">
    <property type="nucleotide sequence ID" value="NZ_JAWEDD010000025.1"/>
</dbReference>
<evidence type="ECO:0000313" key="7">
    <source>
        <dbReference type="Proteomes" id="UP000250223"/>
    </source>
</evidence>
<keyword evidence="4 5" id="KW-0472">Membrane</keyword>
<evidence type="ECO:0000256" key="3">
    <source>
        <dbReference type="ARBA" id="ARBA00022989"/>
    </source>
</evidence>
<feature type="transmembrane region" description="Helical" evidence="5">
    <location>
        <begin position="241"/>
        <end position="261"/>
    </location>
</feature>
<feature type="transmembrane region" description="Helical" evidence="5">
    <location>
        <begin position="198"/>
        <end position="215"/>
    </location>
</feature>
<feature type="transmembrane region" description="Helical" evidence="5">
    <location>
        <begin position="7"/>
        <end position="29"/>
    </location>
</feature>
<dbReference type="PANTHER" id="PTHR39344:SF1">
    <property type="entry name" value="UPF0182 PROTEIN SLL1060"/>
    <property type="match status" value="1"/>
</dbReference>